<dbReference type="AlphaFoldDB" id="A0AA37H1A5"/>
<sequence length="307" mass="33620">MQIRVKPDTASPRVLCIDGGGTRGKYPLKFLKQLEDDIGLPGHPVQKNFDVVFGTSSGAISAGALCINGWTVDECIARFESLSNQAFTPRGVPSIPIIGSFVSVATHRAALRDMFGSERSIADYSAADTMGAMVGMTVATVQDASACIFTNYNGLFHALVYRRPRHVPRRRPGGQQPSAIALQEVASLFPETPDPSLLASAGTGSSREEKQLAREPNGGWRDYFPFRLARAFRTLRSDKNAWQRLVAHKKVGRSGEFFRFDVEFDGPEPPLDSLSSFDDPECDDECTFEGLRIEAVGTLRKGRAVYL</sequence>
<dbReference type="GO" id="GO:0019369">
    <property type="term" value="P:arachidonate metabolic process"/>
    <property type="evidence" value="ECO:0007669"/>
    <property type="project" value="TreeGrafter"/>
</dbReference>
<dbReference type="Pfam" id="PF01734">
    <property type="entry name" value="Patatin"/>
    <property type="match status" value="1"/>
</dbReference>
<dbReference type="PANTHER" id="PTHR24185">
    <property type="entry name" value="CALCIUM-INDEPENDENT PHOSPHOLIPASE A2-GAMMA"/>
    <property type="match status" value="1"/>
</dbReference>
<keyword evidence="5" id="KW-1185">Reference proteome</keyword>
<dbReference type="EMBL" id="BPPX01000079">
    <property type="protein sequence ID" value="GJC91169.1"/>
    <property type="molecule type" value="Genomic_DNA"/>
</dbReference>
<dbReference type="PANTHER" id="PTHR24185:SF8">
    <property type="entry name" value="PNPLA DOMAIN-CONTAINING PROTEIN"/>
    <property type="match status" value="1"/>
</dbReference>
<evidence type="ECO:0000259" key="3">
    <source>
        <dbReference type="Pfam" id="PF01734"/>
    </source>
</evidence>
<comment type="caution">
    <text evidence="4">The sequence shown here is derived from an EMBL/GenBank/DDBJ whole genome shotgun (WGS) entry which is preliminary data.</text>
</comment>
<reference evidence="4 5" key="1">
    <citation type="submission" date="2021-07" db="EMBL/GenBank/DDBJ databases">
        <title>Genome data of Colletotrichum spaethianum.</title>
        <authorList>
            <person name="Utami Y.D."/>
            <person name="Hiruma K."/>
        </authorList>
    </citation>
    <scope>NUCLEOTIDE SEQUENCE [LARGE SCALE GENOMIC DNA]</scope>
    <source>
        <strain evidence="4 5">MAFF 242679</strain>
    </source>
</reference>
<organism evidence="4 5">
    <name type="scientific">Colletotrichum liriopes</name>
    <dbReference type="NCBI Taxonomy" id="708192"/>
    <lineage>
        <taxon>Eukaryota</taxon>
        <taxon>Fungi</taxon>
        <taxon>Dikarya</taxon>
        <taxon>Ascomycota</taxon>
        <taxon>Pezizomycotina</taxon>
        <taxon>Sordariomycetes</taxon>
        <taxon>Hypocreomycetidae</taxon>
        <taxon>Glomerellales</taxon>
        <taxon>Glomerellaceae</taxon>
        <taxon>Colletotrichum</taxon>
        <taxon>Colletotrichum spaethianum species complex</taxon>
    </lineage>
</organism>
<keyword evidence="1" id="KW-0443">Lipid metabolism</keyword>
<evidence type="ECO:0000256" key="1">
    <source>
        <dbReference type="ARBA" id="ARBA00023098"/>
    </source>
</evidence>
<evidence type="ECO:0000256" key="2">
    <source>
        <dbReference type="SAM" id="MobiDB-lite"/>
    </source>
</evidence>
<dbReference type="InterPro" id="IPR016035">
    <property type="entry name" value="Acyl_Trfase/lysoPLipase"/>
</dbReference>
<dbReference type="CDD" id="cd07199">
    <property type="entry name" value="Pat17_PNPLA8_PNPLA9_like"/>
    <property type="match status" value="1"/>
</dbReference>
<dbReference type="GO" id="GO:0047499">
    <property type="term" value="F:calcium-independent phospholipase A2 activity"/>
    <property type="evidence" value="ECO:0007669"/>
    <property type="project" value="TreeGrafter"/>
</dbReference>
<accession>A0AA37H1A5</accession>
<dbReference type="InterPro" id="IPR002641">
    <property type="entry name" value="PNPLA_dom"/>
</dbReference>
<feature type="domain" description="PNPLA" evidence="3">
    <location>
        <begin position="15"/>
        <end position="91"/>
    </location>
</feature>
<dbReference type="Proteomes" id="UP001055172">
    <property type="component" value="Unassembled WGS sequence"/>
</dbReference>
<dbReference type="SUPFAM" id="SSF52151">
    <property type="entry name" value="FabD/lysophospholipase-like"/>
    <property type="match status" value="1"/>
</dbReference>
<proteinExistence type="predicted"/>
<dbReference type="GO" id="GO:0046486">
    <property type="term" value="P:glycerolipid metabolic process"/>
    <property type="evidence" value="ECO:0007669"/>
    <property type="project" value="UniProtKB-ARBA"/>
</dbReference>
<evidence type="ECO:0000313" key="5">
    <source>
        <dbReference type="Proteomes" id="UP001055172"/>
    </source>
</evidence>
<protein>
    <submittedName>
        <fullName evidence="4">Calcium-independent phospholipase A2-gamma</fullName>
    </submittedName>
</protein>
<evidence type="ECO:0000313" key="4">
    <source>
        <dbReference type="EMBL" id="GJC91169.1"/>
    </source>
</evidence>
<dbReference type="Gene3D" id="3.40.1090.10">
    <property type="entry name" value="Cytosolic phospholipase A2 catalytic domain"/>
    <property type="match status" value="1"/>
</dbReference>
<dbReference type="GO" id="GO:0016020">
    <property type="term" value="C:membrane"/>
    <property type="evidence" value="ECO:0007669"/>
    <property type="project" value="TreeGrafter"/>
</dbReference>
<gene>
    <name evidence="4" type="ORF">ColLi_14007</name>
</gene>
<name>A0AA37H1A5_9PEZI</name>
<feature type="region of interest" description="Disordered" evidence="2">
    <location>
        <begin position="193"/>
        <end position="216"/>
    </location>
</feature>